<dbReference type="PANTHER" id="PTHR14024:SF48">
    <property type="entry name" value="PERILIPIN 6"/>
    <property type="match status" value="1"/>
</dbReference>
<evidence type="ECO:0000256" key="3">
    <source>
        <dbReference type="ARBA" id="ARBA00022677"/>
    </source>
</evidence>
<reference evidence="5" key="2">
    <citation type="submission" date="2025-08" db="UniProtKB">
        <authorList>
            <consortium name="Ensembl"/>
        </authorList>
    </citation>
    <scope>IDENTIFICATION</scope>
</reference>
<evidence type="ECO:0000256" key="2">
    <source>
        <dbReference type="ARBA" id="ARBA00006311"/>
    </source>
</evidence>
<dbReference type="GO" id="GO:0010890">
    <property type="term" value="P:positive regulation of triglyceride storage"/>
    <property type="evidence" value="ECO:0007669"/>
    <property type="project" value="TreeGrafter"/>
</dbReference>
<gene>
    <name evidence="5" type="primary">plin6</name>
</gene>
<sequence length="480" mass="54025">MSDSFHQNNKGNIIWRVAHLPLFSSTLQRVNLVYRGIKEQYPVLGVMGGIAELGVKTVSEAAAFRAAPLLESWEPQLETANTYACVGLDQLEKRFPFLNQSTEEVTSHLKDALLLTLDDVQLRMNEGLDVVLGRWEQVVEQSLDFLRAVQSSSVGRVVMSGLDEALTRSEEAVTRYLPITPEMQEEWDMRMQQYEDENEDEEPGLWMRVHCLLLCLSLHLYHTALSLTERLNTVLQTLGVAAESVGLTWLVDVVMTLLQNLLAFYVSQVHRLEALRTLAMNRLSAQAQVLLNTQPVQNVVNLPSQVMVVVGDLQELGSILIQLVINTTPLYNMIEQPSEQELLDYLSQEELSQESPCHSSPNSLFLKAMDGRPRRRRSLYNRSRQGSSDTPPPTSPATLNPASNCSEIMKPEGQSEDDTPTMPSTSMIRRRSSATEVLMAPIMQLVSQSQRAFEYLSSTQHQEEPVIPVEETTEDESREI</sequence>
<feature type="region of interest" description="Disordered" evidence="4">
    <location>
        <begin position="456"/>
        <end position="480"/>
    </location>
</feature>
<proteinExistence type="inferred from homology"/>
<accession>A0AAY4D0Q0</accession>
<evidence type="ECO:0000313" key="5">
    <source>
        <dbReference type="Ensembl" id="ENSDCDP00010038041.1"/>
    </source>
</evidence>
<dbReference type="AlphaFoldDB" id="A0AAY4D0Q0"/>
<name>A0AAY4D0Q0_9TELE</name>
<keyword evidence="3" id="KW-0551">Lipid droplet</keyword>
<dbReference type="Pfam" id="PF03036">
    <property type="entry name" value="Perilipin"/>
    <property type="match status" value="1"/>
</dbReference>
<protein>
    <recommendedName>
        <fullName evidence="7">Perilipin 6</fullName>
    </recommendedName>
</protein>
<keyword evidence="6" id="KW-1185">Reference proteome</keyword>
<dbReference type="InterPro" id="IPR004279">
    <property type="entry name" value="Perilipin"/>
</dbReference>
<feature type="region of interest" description="Disordered" evidence="4">
    <location>
        <begin position="353"/>
        <end position="431"/>
    </location>
</feature>
<dbReference type="Proteomes" id="UP000694580">
    <property type="component" value="Chromosome 5"/>
</dbReference>
<dbReference type="PANTHER" id="PTHR14024">
    <property type="entry name" value="PERILIPIN"/>
    <property type="match status" value="1"/>
</dbReference>
<reference evidence="5" key="3">
    <citation type="submission" date="2025-09" db="UniProtKB">
        <authorList>
            <consortium name="Ensembl"/>
        </authorList>
    </citation>
    <scope>IDENTIFICATION</scope>
</reference>
<feature type="compositionally biased region" description="Acidic residues" evidence="4">
    <location>
        <begin position="471"/>
        <end position="480"/>
    </location>
</feature>
<dbReference type="GeneID" id="114790246"/>
<reference evidence="5 6" key="1">
    <citation type="submission" date="2020-06" db="EMBL/GenBank/DDBJ databases">
        <authorList>
            <consortium name="Wellcome Sanger Institute Data Sharing"/>
        </authorList>
    </citation>
    <scope>NUCLEOTIDE SEQUENCE [LARGE SCALE GENOMIC DNA]</scope>
</reference>
<evidence type="ECO:0000313" key="6">
    <source>
        <dbReference type="Proteomes" id="UP000694580"/>
    </source>
</evidence>
<feature type="compositionally biased region" description="Polar residues" evidence="4">
    <location>
        <begin position="353"/>
        <end position="363"/>
    </location>
</feature>
<comment type="similarity">
    <text evidence="2">Belongs to the perilipin family.</text>
</comment>
<organism evidence="5 6">
    <name type="scientific">Denticeps clupeoides</name>
    <name type="common">denticle herring</name>
    <dbReference type="NCBI Taxonomy" id="299321"/>
    <lineage>
        <taxon>Eukaryota</taxon>
        <taxon>Metazoa</taxon>
        <taxon>Chordata</taxon>
        <taxon>Craniata</taxon>
        <taxon>Vertebrata</taxon>
        <taxon>Euteleostomi</taxon>
        <taxon>Actinopterygii</taxon>
        <taxon>Neopterygii</taxon>
        <taxon>Teleostei</taxon>
        <taxon>Clupei</taxon>
        <taxon>Clupeiformes</taxon>
        <taxon>Denticipitoidei</taxon>
        <taxon>Denticipitidae</taxon>
        <taxon>Denticeps</taxon>
    </lineage>
</organism>
<evidence type="ECO:0000256" key="4">
    <source>
        <dbReference type="SAM" id="MobiDB-lite"/>
    </source>
</evidence>
<evidence type="ECO:0008006" key="7">
    <source>
        <dbReference type="Google" id="ProtNLM"/>
    </source>
</evidence>
<dbReference type="RefSeq" id="XP_028835965.1">
    <property type="nucleotide sequence ID" value="XM_028980132.1"/>
</dbReference>
<dbReference type="Ensembl" id="ENSDCDT00010047639.1">
    <property type="protein sequence ID" value="ENSDCDP00010038041.1"/>
    <property type="gene ID" value="ENSDCDG00010024662.1"/>
</dbReference>
<dbReference type="GO" id="GO:0019915">
    <property type="term" value="P:lipid storage"/>
    <property type="evidence" value="ECO:0007669"/>
    <property type="project" value="TreeGrafter"/>
</dbReference>
<comment type="subcellular location">
    <subcellularLocation>
        <location evidence="1">Lipid droplet</location>
    </subcellularLocation>
</comment>
<evidence type="ECO:0000256" key="1">
    <source>
        <dbReference type="ARBA" id="ARBA00004502"/>
    </source>
</evidence>
<dbReference type="GeneTree" id="ENSGT00950000182920"/>
<dbReference type="GO" id="GO:0005829">
    <property type="term" value="C:cytosol"/>
    <property type="evidence" value="ECO:0007669"/>
    <property type="project" value="TreeGrafter"/>
</dbReference>
<feature type="compositionally biased region" description="Low complexity" evidence="4">
    <location>
        <begin position="380"/>
        <end position="389"/>
    </location>
</feature>
<dbReference type="GO" id="GO:0005811">
    <property type="term" value="C:lipid droplet"/>
    <property type="evidence" value="ECO:0007669"/>
    <property type="project" value="UniProtKB-SubCell"/>
</dbReference>